<gene>
    <name evidence="1" type="ORF">MTR67_044730</name>
</gene>
<proteinExistence type="predicted"/>
<reference evidence="1" key="1">
    <citation type="submission" date="2023-08" db="EMBL/GenBank/DDBJ databases">
        <title>A de novo genome assembly of Solanum verrucosum Schlechtendal, a Mexican diploid species geographically isolated from the other diploid A-genome species in potato relatives.</title>
        <authorList>
            <person name="Hosaka K."/>
        </authorList>
    </citation>
    <scope>NUCLEOTIDE SEQUENCE</scope>
    <source>
        <tissue evidence="1">Young leaves</tissue>
    </source>
</reference>
<accession>A0AAF0USQ1</accession>
<sequence length="81" mass="9408">MGWTDYGGMDTEKGFTKIADLLWKILINLRGIHWTMPSKVVDTLSSWEEAEIGAKNMRYWRTTPACIWQTIGKERNARGFQ</sequence>
<name>A0AAF0USQ1_SOLVR</name>
<dbReference type="EMBL" id="CP133621">
    <property type="protein sequence ID" value="WMV51345.1"/>
    <property type="molecule type" value="Genomic_DNA"/>
</dbReference>
<evidence type="ECO:0000313" key="1">
    <source>
        <dbReference type="EMBL" id="WMV51345.1"/>
    </source>
</evidence>
<evidence type="ECO:0000313" key="2">
    <source>
        <dbReference type="Proteomes" id="UP001234989"/>
    </source>
</evidence>
<dbReference type="Proteomes" id="UP001234989">
    <property type="component" value="Chromosome 10"/>
</dbReference>
<protein>
    <submittedName>
        <fullName evidence="1">Uncharacterized protein</fullName>
    </submittedName>
</protein>
<dbReference type="AlphaFoldDB" id="A0AAF0USQ1"/>
<organism evidence="1 2">
    <name type="scientific">Solanum verrucosum</name>
    <dbReference type="NCBI Taxonomy" id="315347"/>
    <lineage>
        <taxon>Eukaryota</taxon>
        <taxon>Viridiplantae</taxon>
        <taxon>Streptophyta</taxon>
        <taxon>Embryophyta</taxon>
        <taxon>Tracheophyta</taxon>
        <taxon>Spermatophyta</taxon>
        <taxon>Magnoliopsida</taxon>
        <taxon>eudicotyledons</taxon>
        <taxon>Gunneridae</taxon>
        <taxon>Pentapetalae</taxon>
        <taxon>asterids</taxon>
        <taxon>lamiids</taxon>
        <taxon>Solanales</taxon>
        <taxon>Solanaceae</taxon>
        <taxon>Solanoideae</taxon>
        <taxon>Solaneae</taxon>
        <taxon>Solanum</taxon>
    </lineage>
</organism>
<keyword evidence="2" id="KW-1185">Reference proteome</keyword>